<name>A0ABU6VXC6_9FABA</name>
<evidence type="ECO:0000313" key="2">
    <source>
        <dbReference type="Proteomes" id="UP001341840"/>
    </source>
</evidence>
<feature type="non-terminal residue" evidence="1">
    <location>
        <position position="1"/>
    </location>
</feature>
<protein>
    <submittedName>
        <fullName evidence="1">Uncharacterized protein</fullName>
    </submittedName>
</protein>
<keyword evidence="2" id="KW-1185">Reference proteome</keyword>
<gene>
    <name evidence="1" type="ORF">PIB30_106237</name>
</gene>
<evidence type="ECO:0000313" key="1">
    <source>
        <dbReference type="EMBL" id="MED6178297.1"/>
    </source>
</evidence>
<organism evidence="1 2">
    <name type="scientific">Stylosanthes scabra</name>
    <dbReference type="NCBI Taxonomy" id="79078"/>
    <lineage>
        <taxon>Eukaryota</taxon>
        <taxon>Viridiplantae</taxon>
        <taxon>Streptophyta</taxon>
        <taxon>Embryophyta</taxon>
        <taxon>Tracheophyta</taxon>
        <taxon>Spermatophyta</taxon>
        <taxon>Magnoliopsida</taxon>
        <taxon>eudicotyledons</taxon>
        <taxon>Gunneridae</taxon>
        <taxon>Pentapetalae</taxon>
        <taxon>rosids</taxon>
        <taxon>fabids</taxon>
        <taxon>Fabales</taxon>
        <taxon>Fabaceae</taxon>
        <taxon>Papilionoideae</taxon>
        <taxon>50 kb inversion clade</taxon>
        <taxon>dalbergioids sensu lato</taxon>
        <taxon>Dalbergieae</taxon>
        <taxon>Pterocarpus clade</taxon>
        <taxon>Stylosanthes</taxon>
    </lineage>
</organism>
<sequence>PEFCFIPQRKRKKPQLDSITRDTITLHRLTKMQKSGDVEIGIIKSITTKLVLLNEVHQCRLHFKVVSLYSKPNYATATASSSGNSEIS</sequence>
<accession>A0ABU6VXC6</accession>
<dbReference type="Proteomes" id="UP001341840">
    <property type="component" value="Unassembled WGS sequence"/>
</dbReference>
<dbReference type="EMBL" id="JASCZI010155169">
    <property type="protein sequence ID" value="MED6178297.1"/>
    <property type="molecule type" value="Genomic_DNA"/>
</dbReference>
<proteinExistence type="predicted"/>
<comment type="caution">
    <text evidence="1">The sequence shown here is derived from an EMBL/GenBank/DDBJ whole genome shotgun (WGS) entry which is preliminary data.</text>
</comment>
<reference evidence="1 2" key="1">
    <citation type="journal article" date="2023" name="Plants (Basel)">
        <title>Bridging the Gap: Combining Genomics and Transcriptomics Approaches to Understand Stylosanthes scabra, an Orphan Legume from the Brazilian Caatinga.</title>
        <authorList>
            <person name="Ferreira-Neto J.R.C."/>
            <person name="da Silva M.D."/>
            <person name="Binneck E."/>
            <person name="de Melo N.F."/>
            <person name="da Silva R.H."/>
            <person name="de Melo A.L.T.M."/>
            <person name="Pandolfi V."/>
            <person name="Bustamante F.O."/>
            <person name="Brasileiro-Vidal A.C."/>
            <person name="Benko-Iseppon A.M."/>
        </authorList>
    </citation>
    <scope>NUCLEOTIDE SEQUENCE [LARGE SCALE GENOMIC DNA]</scope>
    <source>
        <tissue evidence="1">Leaves</tissue>
    </source>
</reference>